<keyword evidence="4" id="KW-1185">Reference proteome</keyword>
<accession>A0ABW3JVS9</accession>
<evidence type="ECO:0000313" key="3">
    <source>
        <dbReference type="EMBL" id="MFD0998072.1"/>
    </source>
</evidence>
<dbReference type="InterPro" id="IPR011055">
    <property type="entry name" value="Dup_hybrid_motif"/>
</dbReference>
<dbReference type="PANTHER" id="PTHR21666">
    <property type="entry name" value="PEPTIDASE-RELATED"/>
    <property type="match status" value="1"/>
</dbReference>
<dbReference type="GO" id="GO:0016787">
    <property type="term" value="F:hydrolase activity"/>
    <property type="evidence" value="ECO:0007669"/>
    <property type="project" value="UniProtKB-KW"/>
</dbReference>
<dbReference type="Pfam" id="PF01551">
    <property type="entry name" value="Peptidase_M23"/>
    <property type="match status" value="2"/>
</dbReference>
<feature type="domain" description="M23ase beta-sheet core" evidence="2">
    <location>
        <begin position="70"/>
        <end position="138"/>
    </location>
</feature>
<dbReference type="Gene3D" id="2.70.70.10">
    <property type="entry name" value="Glucose Permease (Domain IIA)"/>
    <property type="match status" value="1"/>
</dbReference>
<dbReference type="EC" id="3.4.24.-" evidence="3"/>
<evidence type="ECO:0000313" key="4">
    <source>
        <dbReference type="Proteomes" id="UP001597112"/>
    </source>
</evidence>
<keyword evidence="1" id="KW-0732">Signal</keyword>
<feature type="signal peptide" evidence="1">
    <location>
        <begin position="1"/>
        <end position="27"/>
    </location>
</feature>
<dbReference type="InterPro" id="IPR016047">
    <property type="entry name" value="M23ase_b-sheet_dom"/>
</dbReference>
<sequence>MRNYWSSKLSKLGVAVCIAIHPFASLAQFSKQDAATVSKKSNGEKYLYPIKPGQPGSLAGTMGELRSTHFHSGIDIRTNNMIGFPVLASKSGYISRASMGGSGYGNVLYITHPDGNTTLYAHLDEFKGEVAKHVLQEQYKLKSGEIDLFFEKDLFRVKQGDTIALSGNSGGSTGPHLHFDIRDSNNYALDPLKIGAFPEIVDNFPPAPEKIALVTLNTDSRINDRFGRFEFYGNKVGSNYVIASPIMANGSIGIEILAKDKLAFKSPFYGGVNFLEVYVDSALVFRQSIDKLNVAETRAIYTLMDFKTMRSKGTRFYKLYIDDGNQLKFYNESPTDGRIKVNPNKISNVKIRMKDSYSNVSSISFKLKPNPVIKEVTSLEPMAATADLLYDITDNTMMITAKAGKDLGARALVYTKGVSQEVDPTYHNINRKVYLFDLRKSIPDSILVNNKTIRPKIKIAIPSATEYKYYSDIMDIDFPLNAIYDTLYLNTDYTIDKTTGNEIFTIGTRTVPLNKSIRVSVKTNRTYPADGKYNVYRSTGRAHSFLGGEWINGRLQFNTREFGEFTILQDLEAPSIRAVTINNQAVRFKIRDNLSGISSFEATVNGEWLLMHYDSKTASIWSERLDKKAPIRGTFILTVKDNAGNTSTFTQKIP</sequence>
<feature type="domain" description="M23ase beta-sheet core" evidence="2">
    <location>
        <begin position="156"/>
        <end position="191"/>
    </location>
</feature>
<dbReference type="CDD" id="cd12797">
    <property type="entry name" value="M23_peptidase"/>
    <property type="match status" value="1"/>
</dbReference>
<dbReference type="PANTHER" id="PTHR21666:SF285">
    <property type="entry name" value="M23 FAMILY METALLOPEPTIDASE"/>
    <property type="match status" value="1"/>
</dbReference>
<reference evidence="4" key="1">
    <citation type="journal article" date="2019" name="Int. J. Syst. Evol. Microbiol.">
        <title>The Global Catalogue of Microorganisms (GCM) 10K type strain sequencing project: providing services to taxonomists for standard genome sequencing and annotation.</title>
        <authorList>
            <consortium name="The Broad Institute Genomics Platform"/>
            <consortium name="The Broad Institute Genome Sequencing Center for Infectious Disease"/>
            <person name="Wu L."/>
            <person name="Ma J."/>
        </authorList>
    </citation>
    <scope>NUCLEOTIDE SEQUENCE [LARGE SCALE GENOMIC DNA]</scope>
    <source>
        <strain evidence="4">CCUG 58938</strain>
    </source>
</reference>
<gene>
    <name evidence="3" type="ORF">ACFQ21_02100</name>
</gene>
<proteinExistence type="predicted"/>
<dbReference type="EMBL" id="JBHTKA010000001">
    <property type="protein sequence ID" value="MFD0998072.1"/>
    <property type="molecule type" value="Genomic_DNA"/>
</dbReference>
<name>A0ABW3JVS9_9BACT</name>
<dbReference type="SUPFAM" id="SSF51261">
    <property type="entry name" value="Duplicated hybrid motif"/>
    <property type="match status" value="1"/>
</dbReference>
<evidence type="ECO:0000259" key="2">
    <source>
        <dbReference type="Pfam" id="PF01551"/>
    </source>
</evidence>
<evidence type="ECO:0000256" key="1">
    <source>
        <dbReference type="SAM" id="SignalP"/>
    </source>
</evidence>
<comment type="caution">
    <text evidence="3">The sequence shown here is derived from an EMBL/GenBank/DDBJ whole genome shotgun (WGS) entry which is preliminary data.</text>
</comment>
<feature type="chain" id="PRO_5047069241" evidence="1">
    <location>
        <begin position="28"/>
        <end position="654"/>
    </location>
</feature>
<protein>
    <submittedName>
        <fullName evidence="3">M23 family metallopeptidase</fullName>
        <ecNumber evidence="3">3.4.24.-</ecNumber>
    </submittedName>
</protein>
<keyword evidence="3" id="KW-0378">Hydrolase</keyword>
<organism evidence="3 4">
    <name type="scientific">Ohtaekwangia kribbensis</name>
    <dbReference type="NCBI Taxonomy" id="688913"/>
    <lineage>
        <taxon>Bacteria</taxon>
        <taxon>Pseudomonadati</taxon>
        <taxon>Bacteroidota</taxon>
        <taxon>Cytophagia</taxon>
        <taxon>Cytophagales</taxon>
        <taxon>Fulvivirgaceae</taxon>
        <taxon>Ohtaekwangia</taxon>
    </lineage>
</organism>
<dbReference type="RefSeq" id="WP_377574139.1">
    <property type="nucleotide sequence ID" value="NZ_JBHTKA010000001.1"/>
</dbReference>
<dbReference type="InterPro" id="IPR050570">
    <property type="entry name" value="Cell_wall_metabolism_enzyme"/>
</dbReference>
<dbReference type="Proteomes" id="UP001597112">
    <property type="component" value="Unassembled WGS sequence"/>
</dbReference>